<evidence type="ECO:0000256" key="1">
    <source>
        <dbReference type="RuleBase" id="RU003860"/>
    </source>
</evidence>
<dbReference type="PANTHER" id="PTHR46230">
    <property type="match status" value="1"/>
</dbReference>
<keyword evidence="3" id="KW-1185">Reference proteome</keyword>
<dbReference type="PANTHER" id="PTHR46230:SF7">
    <property type="entry name" value="BOLA-LIKE PROTEIN 1"/>
    <property type="match status" value="1"/>
</dbReference>
<dbReference type="GO" id="GO:0016226">
    <property type="term" value="P:iron-sulfur cluster assembly"/>
    <property type="evidence" value="ECO:0007669"/>
    <property type="project" value="TreeGrafter"/>
</dbReference>
<dbReference type="Proteomes" id="UP000194664">
    <property type="component" value="Unassembled WGS sequence"/>
</dbReference>
<dbReference type="Gene3D" id="3.30.300.90">
    <property type="entry name" value="BolA-like"/>
    <property type="match status" value="1"/>
</dbReference>
<dbReference type="InterPro" id="IPR002634">
    <property type="entry name" value="BolA"/>
</dbReference>
<name>A0A251WX98_9RHOB</name>
<reference evidence="2 3" key="1">
    <citation type="submission" date="2016-12" db="EMBL/GenBank/DDBJ databases">
        <title>The draft genome sequence of HSLHS2.</title>
        <authorList>
            <person name="Hu D."/>
            <person name="Wang L."/>
            <person name="Shao Z."/>
        </authorList>
    </citation>
    <scope>NUCLEOTIDE SEQUENCE [LARGE SCALE GENOMIC DNA]</scope>
    <source>
        <strain evidence="2">MCCC 1A06712</strain>
    </source>
</reference>
<dbReference type="EMBL" id="MSPP01000004">
    <property type="protein sequence ID" value="OUD08748.1"/>
    <property type="molecule type" value="Genomic_DNA"/>
</dbReference>
<evidence type="ECO:0000313" key="2">
    <source>
        <dbReference type="EMBL" id="OUD08748.1"/>
    </source>
</evidence>
<dbReference type="Pfam" id="PF01722">
    <property type="entry name" value="BolA"/>
    <property type="match status" value="1"/>
</dbReference>
<dbReference type="InterPro" id="IPR036065">
    <property type="entry name" value="BolA-like_sf"/>
</dbReference>
<accession>A0A251WX98</accession>
<dbReference type="OrthoDB" id="9811118at2"/>
<gene>
    <name evidence="2" type="ORF">BVC71_12535</name>
</gene>
<dbReference type="RefSeq" id="WP_086452012.1">
    <property type="nucleotide sequence ID" value="NZ_MSPP01000004.1"/>
</dbReference>
<sequence length="84" mass="9188">MSLAEQIKSRLETGLNPESVEVIDESEQHIGHAGYQDGGESHWRVIIKASALDDLTRVARHRAIHSAIGADIIGKIHALAIDIR</sequence>
<dbReference type="SUPFAM" id="SSF82657">
    <property type="entry name" value="BolA-like"/>
    <property type="match status" value="1"/>
</dbReference>
<dbReference type="PIRSF" id="PIRSF003113">
    <property type="entry name" value="BolA"/>
    <property type="match status" value="1"/>
</dbReference>
<protein>
    <submittedName>
        <fullName evidence="2">BolA family transcriptional regulator</fullName>
    </submittedName>
</protein>
<proteinExistence type="inferred from homology"/>
<organism evidence="2 3">
    <name type="scientific">Marivivens niveibacter</name>
    <dbReference type="NCBI Taxonomy" id="1930667"/>
    <lineage>
        <taxon>Bacteria</taxon>
        <taxon>Pseudomonadati</taxon>
        <taxon>Pseudomonadota</taxon>
        <taxon>Alphaproteobacteria</taxon>
        <taxon>Rhodobacterales</taxon>
        <taxon>Paracoccaceae</taxon>
        <taxon>Marivivens group</taxon>
        <taxon>Marivivens</taxon>
    </lineage>
</organism>
<comment type="caution">
    <text evidence="2">The sequence shown here is derived from an EMBL/GenBank/DDBJ whole genome shotgun (WGS) entry which is preliminary data.</text>
</comment>
<dbReference type="AlphaFoldDB" id="A0A251WX98"/>
<comment type="similarity">
    <text evidence="1">Belongs to the BolA/IbaG family.</text>
</comment>
<evidence type="ECO:0000313" key="3">
    <source>
        <dbReference type="Proteomes" id="UP000194664"/>
    </source>
</evidence>